<dbReference type="Gene3D" id="3.40.50.150">
    <property type="entry name" value="Vaccinia Virus protein VP39"/>
    <property type="match status" value="1"/>
</dbReference>
<reference evidence="7" key="1">
    <citation type="submission" date="2016-02" db="EMBL/GenBank/DDBJ databases">
        <title>Comparative genomics of biotechnologically important yeasts.</title>
        <authorList>
            <consortium name="DOE Joint Genome Institute"/>
            <person name="Riley R."/>
            <person name="Haridas S."/>
            <person name="Wolfe K.H."/>
            <person name="Lopes M.R."/>
            <person name="Hittinger C.T."/>
            <person name="Goker M."/>
            <person name="Salamov A."/>
            <person name="Wisecaver J."/>
            <person name="Long T.M."/>
            <person name="Aerts A.L."/>
            <person name="Barry K."/>
            <person name="Choi C."/>
            <person name="Clum A."/>
            <person name="Coughlan A.Y."/>
            <person name="Deshpande S."/>
            <person name="Douglass A.P."/>
            <person name="Hanson S.J."/>
            <person name="Klenk H.-P."/>
            <person name="Labutti K."/>
            <person name="Lapidus A."/>
            <person name="Lindquist E."/>
            <person name="Lipzen A."/>
            <person name="Meier-Kolthoff J.P."/>
            <person name="Ohm R.A."/>
            <person name="Otillar R.P."/>
            <person name="Pangilinan J."/>
            <person name="Peng Y."/>
            <person name="Rokas A."/>
            <person name="Rosa C.A."/>
            <person name="Scheuner C."/>
            <person name="Sibirny A.A."/>
            <person name="Slot J.C."/>
            <person name="Stielow J.B."/>
            <person name="Sun H."/>
            <person name="Kurtzman C.P."/>
            <person name="Blackwell M."/>
            <person name="Jeffries T.W."/>
            <person name="Grigoriev I.V."/>
        </authorList>
    </citation>
    <scope>NUCLEOTIDE SEQUENCE [LARGE SCALE GENOMIC DNA]</scope>
    <source>
        <strain evidence="7">NRRL Y-17796</strain>
    </source>
</reference>
<comment type="similarity">
    <text evidence="1 4">Belongs to the methyltransferase superfamily. METL family.</text>
</comment>
<proteinExistence type="inferred from homology"/>
<dbReference type="GO" id="GO:0052735">
    <property type="term" value="F:tRNA (cytidine-3-)-methyltransferase activity"/>
    <property type="evidence" value="ECO:0007669"/>
    <property type="project" value="EnsemblFungi"/>
</dbReference>
<name>A0A1E4TM58_9ASCO</name>
<dbReference type="AlphaFoldDB" id="A0A1E4TM58"/>
<evidence type="ECO:0000259" key="5">
    <source>
        <dbReference type="Pfam" id="PF08242"/>
    </source>
</evidence>
<dbReference type="EC" id="2.1.1.-" evidence="4"/>
<keyword evidence="3 4" id="KW-0808">Transferase</keyword>
<dbReference type="EMBL" id="KV453841">
    <property type="protein sequence ID" value="ODV92823.1"/>
    <property type="molecule type" value="Genomic_DNA"/>
</dbReference>
<dbReference type="PANTHER" id="PTHR22809:SF11">
    <property type="entry name" value="TRNA N(3)-METHYLCYTIDINE METHYLTRANSFERASE METTL2"/>
    <property type="match status" value="1"/>
</dbReference>
<evidence type="ECO:0000256" key="1">
    <source>
        <dbReference type="ARBA" id="ARBA00009725"/>
    </source>
</evidence>
<keyword evidence="7" id="KW-1185">Reference proteome</keyword>
<dbReference type="InterPro" id="IPR029063">
    <property type="entry name" value="SAM-dependent_MTases_sf"/>
</dbReference>
<comment type="function">
    <text evidence="4">S-adenosyl-L-methionine-dependent methyltransferase.</text>
</comment>
<keyword evidence="2 4" id="KW-0489">Methyltransferase</keyword>
<dbReference type="InterPro" id="IPR013217">
    <property type="entry name" value="Methyltransf_12"/>
</dbReference>
<dbReference type="CDD" id="cd02440">
    <property type="entry name" value="AdoMet_MTases"/>
    <property type="match status" value="1"/>
</dbReference>
<evidence type="ECO:0000256" key="2">
    <source>
        <dbReference type="ARBA" id="ARBA00022603"/>
    </source>
</evidence>
<sequence>MSEDSPVDRKDEPYVFGQRHLTDDDAVWDHNAWDHVELDDEQMKLAEEKIATQKENPVTEFNKNLYNKNPARYWDLFYKNNENKFFKDRRWLKIEFPALFNATKPDAGPITIFEIGCGAGNTLFPILSENNNPDLKIIGADYSPRAVQIVKEHELFDPKHASAHVWDLANPDLTLPEGVAPHSIDIIVLVFVFSALSPNEWEHAINNMALLCKPGAQILLRDYGRYDMAQLRFKKNRLLDESFYVRGDGTRVYFFTEEELAQIFSKFTIGKIATDRRLMVNRQRKLKMYRNWVQAQFFAN</sequence>
<dbReference type="Pfam" id="PF08242">
    <property type="entry name" value="Methyltransf_12"/>
    <property type="match status" value="1"/>
</dbReference>
<dbReference type="SUPFAM" id="SSF53335">
    <property type="entry name" value="S-adenosyl-L-methionine-dependent methyltransferases"/>
    <property type="match status" value="1"/>
</dbReference>
<gene>
    <name evidence="6" type="ORF">CANCADRAFT_1418</name>
</gene>
<dbReference type="OrthoDB" id="417697at2759"/>
<protein>
    <recommendedName>
        <fullName evidence="4">tRNA N(3)-methylcytidine methyltransferase</fullName>
        <ecNumber evidence="4">2.1.1.-</ecNumber>
    </recommendedName>
</protein>
<dbReference type="GO" id="GO:0030674">
    <property type="term" value="F:protein-macromolecule adaptor activity"/>
    <property type="evidence" value="ECO:0007669"/>
    <property type="project" value="EnsemblFungi"/>
</dbReference>
<evidence type="ECO:0000256" key="4">
    <source>
        <dbReference type="PIRNR" id="PIRNR037755"/>
    </source>
</evidence>
<dbReference type="GO" id="GO:0051015">
    <property type="term" value="F:actin filament binding"/>
    <property type="evidence" value="ECO:0007669"/>
    <property type="project" value="EnsemblFungi"/>
</dbReference>
<dbReference type="PIRSF" id="PIRSF037755">
    <property type="entry name" value="Mettl2_prd"/>
    <property type="match status" value="1"/>
</dbReference>
<dbReference type="GO" id="GO:0106217">
    <property type="term" value="P:tRNA C3-cytosine methylation"/>
    <property type="evidence" value="ECO:0007669"/>
    <property type="project" value="EnsemblFungi"/>
</dbReference>
<dbReference type="InterPro" id="IPR026113">
    <property type="entry name" value="METTL2/6/8-like"/>
</dbReference>
<feature type="domain" description="Methyltransferase type 12" evidence="5">
    <location>
        <begin position="114"/>
        <end position="217"/>
    </location>
</feature>
<dbReference type="GO" id="GO:0032432">
    <property type="term" value="C:actin filament bundle"/>
    <property type="evidence" value="ECO:0007669"/>
    <property type="project" value="EnsemblFungi"/>
</dbReference>
<evidence type="ECO:0000313" key="7">
    <source>
        <dbReference type="Proteomes" id="UP000095023"/>
    </source>
</evidence>
<dbReference type="Proteomes" id="UP000095023">
    <property type="component" value="Unassembled WGS sequence"/>
</dbReference>
<organism evidence="6 7">
    <name type="scientific">Tortispora caseinolytica NRRL Y-17796</name>
    <dbReference type="NCBI Taxonomy" id="767744"/>
    <lineage>
        <taxon>Eukaryota</taxon>
        <taxon>Fungi</taxon>
        <taxon>Dikarya</taxon>
        <taxon>Ascomycota</taxon>
        <taxon>Saccharomycotina</taxon>
        <taxon>Trigonopsidomycetes</taxon>
        <taxon>Trigonopsidales</taxon>
        <taxon>Trigonopsidaceae</taxon>
        <taxon>Tortispora</taxon>
    </lineage>
</organism>
<evidence type="ECO:0000313" key="6">
    <source>
        <dbReference type="EMBL" id="ODV92823.1"/>
    </source>
</evidence>
<accession>A0A1E4TM58</accession>
<dbReference type="PANTHER" id="PTHR22809">
    <property type="entry name" value="METHYLTRANSFERASE-RELATED"/>
    <property type="match status" value="1"/>
</dbReference>
<evidence type="ECO:0000256" key="3">
    <source>
        <dbReference type="ARBA" id="ARBA00022679"/>
    </source>
</evidence>
<dbReference type="GO" id="GO:0005884">
    <property type="term" value="C:actin filament"/>
    <property type="evidence" value="ECO:0007669"/>
    <property type="project" value="EnsemblFungi"/>
</dbReference>